<dbReference type="AlphaFoldDB" id="G6EGV1"/>
<evidence type="ECO:0000313" key="3">
    <source>
        <dbReference type="EMBL" id="EHJ59240.1"/>
    </source>
</evidence>
<evidence type="ECO:0000313" key="4">
    <source>
        <dbReference type="Proteomes" id="UP000004030"/>
    </source>
</evidence>
<comment type="similarity">
    <text evidence="1 2">Belongs to the short-chain dehydrogenases/reductases (SDR) family.</text>
</comment>
<dbReference type="InterPro" id="IPR020904">
    <property type="entry name" value="Sc_DH/Rdtase_CS"/>
</dbReference>
<evidence type="ECO:0008006" key="5">
    <source>
        <dbReference type="Google" id="ProtNLM"/>
    </source>
</evidence>
<comment type="caution">
    <text evidence="3">The sequence shown here is derived from an EMBL/GenBank/DDBJ whole genome shotgun (WGS) entry which is preliminary data.</text>
</comment>
<dbReference type="GO" id="GO:0016616">
    <property type="term" value="F:oxidoreductase activity, acting on the CH-OH group of donors, NAD or NADP as acceptor"/>
    <property type="evidence" value="ECO:0007669"/>
    <property type="project" value="TreeGrafter"/>
</dbReference>
<dbReference type="InterPro" id="IPR002347">
    <property type="entry name" value="SDR_fam"/>
</dbReference>
<evidence type="ECO:0000256" key="2">
    <source>
        <dbReference type="RuleBase" id="RU000363"/>
    </source>
</evidence>
<reference evidence="3 4" key="1">
    <citation type="journal article" date="2012" name="J. Bacteriol.">
        <title>Genome sequence of benzo(a)pyrene-degrading bacterium Novosphingobium pentaromativorans US6-1.</title>
        <authorList>
            <person name="Luo Y.R."/>
            <person name="Kang S.G."/>
            <person name="Kim S.J."/>
            <person name="Kim M.R."/>
            <person name="Li N."/>
            <person name="Lee J.H."/>
            <person name="Kwon K.K."/>
        </authorList>
    </citation>
    <scope>NUCLEOTIDE SEQUENCE [LARGE SCALE GENOMIC DNA]</scope>
    <source>
        <strain evidence="3 4">US6-1</strain>
    </source>
</reference>
<name>G6EGV1_9SPHN</name>
<proteinExistence type="inferred from homology"/>
<protein>
    <recommendedName>
        <fullName evidence="5">Short-chain dehydrogenase/reductase SDR</fullName>
    </recommendedName>
</protein>
<dbReference type="FunFam" id="3.40.50.720:FF:000084">
    <property type="entry name" value="Short-chain dehydrogenase reductase"/>
    <property type="match status" value="1"/>
</dbReference>
<dbReference type="Proteomes" id="UP000004030">
    <property type="component" value="Unassembled WGS sequence"/>
</dbReference>
<dbReference type="EMBL" id="AGFM01000058">
    <property type="protein sequence ID" value="EHJ59240.1"/>
    <property type="molecule type" value="Genomic_DNA"/>
</dbReference>
<dbReference type="SUPFAM" id="SSF51735">
    <property type="entry name" value="NAD(P)-binding Rossmann-fold domains"/>
    <property type="match status" value="1"/>
</dbReference>
<gene>
    <name evidence="3" type="ORF">NSU_3572</name>
</gene>
<keyword evidence="4" id="KW-1185">Reference proteome</keyword>
<accession>G6EGV1</accession>
<dbReference type="eggNOG" id="COG1028">
    <property type="taxonomic scope" value="Bacteria"/>
</dbReference>
<dbReference type="PATRIC" id="fig|1088721.3.peg.3522"/>
<dbReference type="PRINTS" id="PR00080">
    <property type="entry name" value="SDRFAMILY"/>
</dbReference>
<dbReference type="PROSITE" id="PS00061">
    <property type="entry name" value="ADH_SHORT"/>
    <property type="match status" value="1"/>
</dbReference>
<dbReference type="CDD" id="cd05233">
    <property type="entry name" value="SDR_c"/>
    <property type="match status" value="1"/>
</dbReference>
<dbReference type="InterPro" id="IPR036291">
    <property type="entry name" value="NAD(P)-bd_dom_sf"/>
</dbReference>
<dbReference type="PANTHER" id="PTHR42760">
    <property type="entry name" value="SHORT-CHAIN DEHYDROGENASES/REDUCTASES FAMILY MEMBER"/>
    <property type="match status" value="1"/>
</dbReference>
<dbReference type="Pfam" id="PF00106">
    <property type="entry name" value="adh_short"/>
    <property type="match status" value="1"/>
</dbReference>
<dbReference type="PRINTS" id="PR00081">
    <property type="entry name" value="GDHRDH"/>
</dbReference>
<dbReference type="Gene3D" id="3.40.50.720">
    <property type="entry name" value="NAD(P)-binding Rossmann-like Domain"/>
    <property type="match status" value="1"/>
</dbReference>
<sequence>MEEWMSSLEGKVAVVTGSASGLGKETARRLAQEGAQVILADIRAEDAAQVASEIQREFDRSCRAIELDCANQLSCQAVIDDVASREGRIDILCNVAGVLDGGQTASFEPAAWDRLVQINLSGNFYMTRAALPHLVRVSGSVVNIASTAGLTGHAYLAAYCATKHGIIGLTRALAAELAHQGVTVNAICPGQMETGMAMPASFMTQKLEPSLLARLQSLTGKVTEPRDVAGMILFLVGPAGQNVTGAVIAMDGGQTTS</sequence>
<organism evidence="3 4">
    <name type="scientific">Novosphingobium pentaromativorans US6-1</name>
    <dbReference type="NCBI Taxonomy" id="1088721"/>
    <lineage>
        <taxon>Bacteria</taxon>
        <taxon>Pseudomonadati</taxon>
        <taxon>Pseudomonadota</taxon>
        <taxon>Alphaproteobacteria</taxon>
        <taxon>Sphingomonadales</taxon>
        <taxon>Sphingomonadaceae</taxon>
        <taxon>Novosphingobium</taxon>
    </lineage>
</organism>
<evidence type="ECO:0000256" key="1">
    <source>
        <dbReference type="ARBA" id="ARBA00006484"/>
    </source>
</evidence>